<evidence type="ECO:0000313" key="1">
    <source>
        <dbReference type="EMBL" id="RMI35611.1"/>
    </source>
</evidence>
<dbReference type="InterPro" id="IPR029032">
    <property type="entry name" value="AhpD-like"/>
</dbReference>
<dbReference type="AlphaFoldDB" id="A0A3M2LDL6"/>
<gene>
    <name evidence="1" type="ORF">EBN03_05090</name>
</gene>
<evidence type="ECO:0000313" key="2">
    <source>
        <dbReference type="Proteomes" id="UP000279275"/>
    </source>
</evidence>
<proteinExistence type="predicted"/>
<evidence type="ECO:0008006" key="3">
    <source>
        <dbReference type="Google" id="ProtNLM"/>
    </source>
</evidence>
<dbReference type="Proteomes" id="UP000279275">
    <property type="component" value="Unassembled WGS sequence"/>
</dbReference>
<dbReference type="SUPFAM" id="SSF69118">
    <property type="entry name" value="AhpD-like"/>
    <property type="match status" value="1"/>
</dbReference>
<reference evidence="1 2" key="1">
    <citation type="submission" date="2018-10" db="EMBL/GenBank/DDBJ databases">
        <title>Isolation from cow dung.</title>
        <authorList>
            <person name="Ling L."/>
        </authorList>
    </citation>
    <scope>NUCLEOTIDE SEQUENCE [LARGE SCALE GENOMIC DNA]</scope>
    <source>
        <strain evidence="1 2">NEAU-LL90</strain>
    </source>
</reference>
<keyword evidence="2" id="KW-1185">Reference proteome</keyword>
<sequence>MSDTDVIESVLGDRAATVRDLRAARPAVATHTQEVFEALFTGSAADGLGPQRLTAVAAAVAELAGAPDLAAFYRRQAAAPVSGDPVLAVLLRHALLVTTQPSAATRVDIDALTAAGLSTADIVTLSQLIGYVNYQVRLLAGLTLIGASHD</sequence>
<name>A0A3M2LDL6_9NOCA</name>
<comment type="caution">
    <text evidence="1">The sequence shown here is derived from an EMBL/GenBank/DDBJ whole genome shotgun (WGS) entry which is preliminary data.</text>
</comment>
<dbReference type="Gene3D" id="1.20.1290.10">
    <property type="entry name" value="AhpD-like"/>
    <property type="match status" value="1"/>
</dbReference>
<accession>A0A3M2LDL6</accession>
<dbReference type="EMBL" id="RFFH01000001">
    <property type="protein sequence ID" value="RMI35611.1"/>
    <property type="molecule type" value="Genomic_DNA"/>
</dbReference>
<organism evidence="1 2">
    <name type="scientific">Nocardia stercoris</name>
    <dbReference type="NCBI Taxonomy" id="2483361"/>
    <lineage>
        <taxon>Bacteria</taxon>
        <taxon>Bacillati</taxon>
        <taxon>Actinomycetota</taxon>
        <taxon>Actinomycetes</taxon>
        <taxon>Mycobacteriales</taxon>
        <taxon>Nocardiaceae</taxon>
        <taxon>Nocardia</taxon>
    </lineage>
</organism>
<dbReference type="OrthoDB" id="4553971at2"/>
<dbReference type="RefSeq" id="WP_122186587.1">
    <property type="nucleotide sequence ID" value="NZ_RFFH01000001.1"/>
</dbReference>
<protein>
    <recommendedName>
        <fullName evidence="3">CMD domain protein</fullName>
    </recommendedName>
</protein>